<feature type="transmembrane region" description="Helical" evidence="1">
    <location>
        <begin position="157"/>
        <end position="175"/>
    </location>
</feature>
<name>A0A0R0DBV0_9GAMM</name>
<keyword evidence="1" id="KW-0812">Transmembrane</keyword>
<gene>
    <name evidence="2" type="ORF">ABB28_04035</name>
</gene>
<protein>
    <recommendedName>
        <fullName evidence="4">Transmembrane protein</fullName>
    </recommendedName>
</protein>
<evidence type="ECO:0000256" key="1">
    <source>
        <dbReference type="SAM" id="Phobius"/>
    </source>
</evidence>
<organism evidence="2 3">
    <name type="scientific">Stenotrophomonas chelatiphaga</name>
    <dbReference type="NCBI Taxonomy" id="517011"/>
    <lineage>
        <taxon>Bacteria</taxon>
        <taxon>Pseudomonadati</taxon>
        <taxon>Pseudomonadota</taxon>
        <taxon>Gammaproteobacteria</taxon>
        <taxon>Lysobacterales</taxon>
        <taxon>Lysobacteraceae</taxon>
        <taxon>Stenotrophomonas</taxon>
    </lineage>
</organism>
<sequence>MKFNLFEGGRRIALLVTAVAVVVAVASVLSSKPYVATHYRLAGPGEPFVRTTADCPIKDAVSTYFNTQTPKGRTTHVHVCLMPVNIVNANGTNEAAVPFKRDPDGRVRSATNYRAEISAYKKAIHADFKLPAADGAEIDRIYDAARLTALKRQGLRLVSYLAAFWAFVFGLGWVLRGVLGIPRGHDFQPDNRL</sequence>
<reference evidence="2 3" key="1">
    <citation type="submission" date="2015-05" db="EMBL/GenBank/DDBJ databases">
        <title>Genome sequencing and analysis of members of genus Stenotrophomonas.</title>
        <authorList>
            <person name="Patil P.P."/>
            <person name="Midha S."/>
            <person name="Patil P.B."/>
        </authorList>
    </citation>
    <scope>NUCLEOTIDE SEQUENCE [LARGE SCALE GENOMIC DNA]</scope>
    <source>
        <strain evidence="2 3">DSM 21508</strain>
    </source>
</reference>
<proteinExistence type="predicted"/>
<keyword evidence="3" id="KW-1185">Reference proteome</keyword>
<comment type="caution">
    <text evidence="2">The sequence shown here is derived from an EMBL/GenBank/DDBJ whole genome shotgun (WGS) entry which is preliminary data.</text>
</comment>
<evidence type="ECO:0000313" key="2">
    <source>
        <dbReference type="EMBL" id="KRG76114.1"/>
    </source>
</evidence>
<dbReference type="Proteomes" id="UP000051386">
    <property type="component" value="Unassembled WGS sequence"/>
</dbReference>
<dbReference type="RefSeq" id="WP_057507389.1">
    <property type="nucleotide sequence ID" value="NZ_LDJK01000011.1"/>
</dbReference>
<accession>A0A0R0DBV0</accession>
<keyword evidence="1" id="KW-1133">Transmembrane helix</keyword>
<evidence type="ECO:0008006" key="4">
    <source>
        <dbReference type="Google" id="ProtNLM"/>
    </source>
</evidence>
<dbReference type="EMBL" id="LDJK01000011">
    <property type="protein sequence ID" value="KRG76114.1"/>
    <property type="molecule type" value="Genomic_DNA"/>
</dbReference>
<dbReference type="PATRIC" id="fig|517011.3.peg.183"/>
<feature type="transmembrane region" description="Helical" evidence="1">
    <location>
        <begin position="12"/>
        <end position="30"/>
    </location>
</feature>
<evidence type="ECO:0000313" key="3">
    <source>
        <dbReference type="Proteomes" id="UP000051386"/>
    </source>
</evidence>
<keyword evidence="1" id="KW-0472">Membrane</keyword>
<dbReference type="AlphaFoldDB" id="A0A0R0DBV0"/>